<comment type="caution">
    <text evidence="1">The sequence shown here is derived from an EMBL/GenBank/DDBJ whole genome shotgun (WGS) entry which is preliminary data.</text>
</comment>
<name>A0A3A8FKC6_9GAMM</name>
<dbReference type="Proteomes" id="UP000281084">
    <property type="component" value="Unassembled WGS sequence"/>
</dbReference>
<dbReference type="EMBL" id="RAXZ01000058">
    <property type="protein sequence ID" value="RKG47417.1"/>
    <property type="molecule type" value="Genomic_DNA"/>
</dbReference>
<sequence length="70" mass="8040">MNIPLEKVLVNVVDQYGATYTVDAMCERSNDKPKSFGECIRSINIDDEMIKPSFDFHFYSNKTGKIFKLS</sequence>
<organism evidence="1 2">
    <name type="scientific">Acinetobacter cumulans</name>
    <dbReference type="NCBI Taxonomy" id="2136182"/>
    <lineage>
        <taxon>Bacteria</taxon>
        <taxon>Pseudomonadati</taxon>
        <taxon>Pseudomonadota</taxon>
        <taxon>Gammaproteobacteria</taxon>
        <taxon>Moraxellales</taxon>
        <taxon>Moraxellaceae</taxon>
        <taxon>Acinetobacter</taxon>
    </lineage>
</organism>
<gene>
    <name evidence="1" type="ORF">D7V64_16715</name>
</gene>
<evidence type="ECO:0000313" key="2">
    <source>
        <dbReference type="Proteomes" id="UP000281084"/>
    </source>
</evidence>
<evidence type="ECO:0000313" key="1">
    <source>
        <dbReference type="EMBL" id="RKG47417.1"/>
    </source>
</evidence>
<accession>A0A3A8FKC6</accession>
<dbReference type="RefSeq" id="WP_106985260.1">
    <property type="nucleotide sequence ID" value="NZ_CP035934.2"/>
</dbReference>
<protein>
    <submittedName>
        <fullName evidence="1">Uncharacterized protein</fullName>
    </submittedName>
</protein>
<reference evidence="1 2" key="1">
    <citation type="submission" date="2018-09" db="EMBL/GenBank/DDBJ databases">
        <title>The draft genome of Acinetobacter spp. strains.</title>
        <authorList>
            <person name="Qin J."/>
            <person name="Feng Y."/>
            <person name="Zong Z."/>
        </authorList>
    </citation>
    <scope>NUCLEOTIDE SEQUENCE [LARGE SCALE GENOMIC DNA]</scope>
    <source>
        <strain evidence="1 2">WCHAc060002</strain>
    </source>
</reference>
<proteinExistence type="predicted"/>
<dbReference type="AlphaFoldDB" id="A0A3A8FKC6"/>